<dbReference type="AlphaFoldDB" id="A0A4Y2RCG5"/>
<dbReference type="EMBL" id="BGPR01016543">
    <property type="protein sequence ID" value="GBN73393.1"/>
    <property type="molecule type" value="Genomic_DNA"/>
</dbReference>
<protein>
    <recommendedName>
        <fullName evidence="3">CCHC-type domain-containing protein</fullName>
    </recommendedName>
</protein>
<evidence type="ECO:0008006" key="3">
    <source>
        <dbReference type="Google" id="ProtNLM"/>
    </source>
</evidence>
<dbReference type="PANTHER" id="PTHR47331">
    <property type="entry name" value="PHD-TYPE DOMAIN-CONTAINING PROTEIN"/>
    <property type="match status" value="1"/>
</dbReference>
<evidence type="ECO:0000313" key="1">
    <source>
        <dbReference type="EMBL" id="GBN73393.1"/>
    </source>
</evidence>
<name>A0A4Y2RCG5_ARAVE</name>
<proteinExistence type="predicted"/>
<comment type="caution">
    <text evidence="1">The sequence shown here is derived from an EMBL/GenBank/DDBJ whole genome shotgun (WGS) entry which is preliminary data.</text>
</comment>
<evidence type="ECO:0000313" key="2">
    <source>
        <dbReference type="Proteomes" id="UP000499080"/>
    </source>
</evidence>
<organism evidence="1 2">
    <name type="scientific">Araneus ventricosus</name>
    <name type="common">Orbweaver spider</name>
    <name type="synonym">Epeira ventricosa</name>
    <dbReference type="NCBI Taxonomy" id="182803"/>
    <lineage>
        <taxon>Eukaryota</taxon>
        <taxon>Metazoa</taxon>
        <taxon>Ecdysozoa</taxon>
        <taxon>Arthropoda</taxon>
        <taxon>Chelicerata</taxon>
        <taxon>Arachnida</taxon>
        <taxon>Araneae</taxon>
        <taxon>Araneomorphae</taxon>
        <taxon>Entelegynae</taxon>
        <taxon>Araneoidea</taxon>
        <taxon>Araneidae</taxon>
        <taxon>Araneus</taxon>
    </lineage>
</organism>
<dbReference type="OrthoDB" id="6630993at2759"/>
<dbReference type="Proteomes" id="UP000499080">
    <property type="component" value="Unassembled WGS sequence"/>
</dbReference>
<gene>
    <name evidence="1" type="ORF">AVEN_6743_1</name>
</gene>
<sequence length="208" mass="23184">MINLARSGFGCRGKVKREVVISESTEITSALISDTQGRIKCVFCSNFHPNQDYGKAGRKTAVLRKGLCLVCLKNGHMAKKCHSKGRCVICLKRHYAILCSELPKTSKNVFAKQDKKEENTSTLFTIPSSPKTIYLMILVVRLKNGGRNQYVRALLDYASHLSCIEKDLARELRLLLSGKATLSQGLFGGNPTPEAEHYCYSINVERID</sequence>
<accession>A0A4Y2RCG5</accession>
<keyword evidence="2" id="KW-1185">Reference proteome</keyword>
<dbReference type="PANTHER" id="PTHR47331:SF1">
    <property type="entry name" value="GAG-LIKE PROTEIN"/>
    <property type="match status" value="1"/>
</dbReference>
<reference evidence="1 2" key="1">
    <citation type="journal article" date="2019" name="Sci. Rep.">
        <title>Orb-weaving spider Araneus ventricosus genome elucidates the spidroin gene catalogue.</title>
        <authorList>
            <person name="Kono N."/>
            <person name="Nakamura H."/>
            <person name="Ohtoshi R."/>
            <person name="Moran D.A.P."/>
            <person name="Shinohara A."/>
            <person name="Yoshida Y."/>
            <person name="Fujiwara M."/>
            <person name="Mori M."/>
            <person name="Tomita M."/>
            <person name="Arakawa K."/>
        </authorList>
    </citation>
    <scope>NUCLEOTIDE SEQUENCE [LARGE SCALE GENOMIC DNA]</scope>
</reference>